<dbReference type="AlphaFoldDB" id="A0A2T0LYS1"/>
<dbReference type="InterPro" id="IPR019239">
    <property type="entry name" value="VapB_antitoxin"/>
</dbReference>
<dbReference type="RefSeq" id="WP_106177949.1">
    <property type="nucleotide sequence ID" value="NZ_PVNH01000003.1"/>
</dbReference>
<evidence type="ECO:0000313" key="2">
    <source>
        <dbReference type="Proteomes" id="UP000238362"/>
    </source>
</evidence>
<dbReference type="OrthoDB" id="3579062at2"/>
<evidence type="ECO:0000313" key="1">
    <source>
        <dbReference type="EMBL" id="PRX49263.1"/>
    </source>
</evidence>
<name>A0A2T0LYS1_9PSEU</name>
<keyword evidence="2" id="KW-1185">Reference proteome</keyword>
<dbReference type="Proteomes" id="UP000238362">
    <property type="component" value="Unassembled WGS sequence"/>
</dbReference>
<accession>A0A2T0LYS1</accession>
<organism evidence="1 2">
    <name type="scientific">Prauserella shujinwangii</name>
    <dbReference type="NCBI Taxonomy" id="1453103"/>
    <lineage>
        <taxon>Bacteria</taxon>
        <taxon>Bacillati</taxon>
        <taxon>Actinomycetota</taxon>
        <taxon>Actinomycetes</taxon>
        <taxon>Pseudonocardiales</taxon>
        <taxon>Pseudonocardiaceae</taxon>
        <taxon>Prauserella</taxon>
    </lineage>
</organism>
<proteinExistence type="predicted"/>
<comment type="caution">
    <text evidence="1">The sequence shown here is derived from an EMBL/GenBank/DDBJ whole genome shotgun (WGS) entry which is preliminary data.</text>
</comment>
<reference evidence="1 2" key="1">
    <citation type="submission" date="2018-03" db="EMBL/GenBank/DDBJ databases">
        <title>Genomic Encyclopedia of Type Strains, Phase III (KMG-III): the genomes of soil and plant-associated and newly described type strains.</title>
        <authorList>
            <person name="Whitman W."/>
        </authorList>
    </citation>
    <scope>NUCLEOTIDE SEQUENCE [LARGE SCALE GENOMIC DNA]</scope>
    <source>
        <strain evidence="1 2">CGMCC 4.7125</strain>
    </source>
</reference>
<sequence>MRTTVNIDDNLLKEARRLAVSTGRPLGEVVNDALRVLLARVEHNRGHGTDFRLPTGGQGGLRPGVDLENKDLMAEVLGDNEAR</sequence>
<dbReference type="Pfam" id="PF09957">
    <property type="entry name" value="VapB_antitoxin"/>
    <property type="match status" value="1"/>
</dbReference>
<dbReference type="EMBL" id="PVNH01000003">
    <property type="protein sequence ID" value="PRX49263.1"/>
    <property type="molecule type" value="Genomic_DNA"/>
</dbReference>
<gene>
    <name evidence="1" type="ORF">B0I33_103297</name>
</gene>
<protein>
    <submittedName>
        <fullName evidence="1">VapB protein of antitoxin of type II toxin-antitoxin system</fullName>
    </submittedName>
</protein>